<feature type="transmembrane region" description="Helical" evidence="2">
    <location>
        <begin position="205"/>
        <end position="226"/>
    </location>
</feature>
<evidence type="ECO:0000313" key="5">
    <source>
        <dbReference type="Proteomes" id="UP001595696"/>
    </source>
</evidence>
<dbReference type="Pfam" id="PF26527">
    <property type="entry name" value="DUF8176"/>
    <property type="match status" value="1"/>
</dbReference>
<dbReference type="InterPro" id="IPR058489">
    <property type="entry name" value="DUF8176"/>
</dbReference>
<keyword evidence="5" id="KW-1185">Reference proteome</keyword>
<evidence type="ECO:0000313" key="4">
    <source>
        <dbReference type="EMBL" id="MFC3964708.1"/>
    </source>
</evidence>
<keyword evidence="2" id="KW-0812">Transmembrane</keyword>
<proteinExistence type="predicted"/>
<comment type="caution">
    <text evidence="4">The sequence shown here is derived from an EMBL/GenBank/DDBJ whole genome shotgun (WGS) entry which is preliminary data.</text>
</comment>
<dbReference type="EMBL" id="JBHSAX010000017">
    <property type="protein sequence ID" value="MFC3964708.1"/>
    <property type="molecule type" value="Genomic_DNA"/>
</dbReference>
<feature type="domain" description="DUF8176" evidence="3">
    <location>
        <begin position="247"/>
        <end position="365"/>
    </location>
</feature>
<evidence type="ECO:0000259" key="3">
    <source>
        <dbReference type="Pfam" id="PF26527"/>
    </source>
</evidence>
<feature type="region of interest" description="Disordered" evidence="1">
    <location>
        <begin position="1"/>
        <end position="176"/>
    </location>
</feature>
<protein>
    <recommendedName>
        <fullName evidence="3">DUF8176 domain-containing protein</fullName>
    </recommendedName>
</protein>
<feature type="compositionally biased region" description="Low complexity" evidence="1">
    <location>
        <begin position="140"/>
        <end position="152"/>
    </location>
</feature>
<evidence type="ECO:0000256" key="1">
    <source>
        <dbReference type="SAM" id="MobiDB-lite"/>
    </source>
</evidence>
<sequence length="369" mass="36833">MGSEGDARGNESGRVPGFGPPVHGSDGADENGSGASGFGPPVDGGDEPTTRSGSAFGAPIGPGHIPGWQPPVGSRPEVGWRPAGGLLPAGGSAARPAAPSAPFGEGVTGAGDRPAGPPAPFGPGVDGDDPAAPTVRHQVAPAPAAQPDAEPPQWWSQSDEAGGVPKPPPVAADGLAWSDDPIARRLAPGGSTVVERAPAANRGTLYGALAAALALLVAVVVIVVTVRGGGDSDPVAAAPVPSTAALSCPAAEDGTVTVGNGTGTTESGAGAVLGFQYAFYVERNGEQARRYVDPDAANISSAQVIQSAIDEQIPVGTTHCLRVTELATDTFEVDLTEHRPDGATTVYQQTVTTVVKEGKHLVHSIDNRP</sequence>
<accession>A0ABV8DX33</accession>
<name>A0ABV8DX33_9NOCA</name>
<evidence type="ECO:0000256" key="2">
    <source>
        <dbReference type="SAM" id="Phobius"/>
    </source>
</evidence>
<feature type="compositionally biased region" description="Basic and acidic residues" evidence="1">
    <location>
        <begin position="1"/>
        <end position="11"/>
    </location>
</feature>
<dbReference type="Proteomes" id="UP001595696">
    <property type="component" value="Unassembled WGS sequence"/>
</dbReference>
<reference evidence="5" key="1">
    <citation type="journal article" date="2019" name="Int. J. Syst. Evol. Microbiol.">
        <title>The Global Catalogue of Microorganisms (GCM) 10K type strain sequencing project: providing services to taxonomists for standard genome sequencing and annotation.</title>
        <authorList>
            <consortium name="The Broad Institute Genomics Platform"/>
            <consortium name="The Broad Institute Genome Sequencing Center for Infectious Disease"/>
            <person name="Wu L."/>
            <person name="Ma J."/>
        </authorList>
    </citation>
    <scope>NUCLEOTIDE SEQUENCE [LARGE SCALE GENOMIC DNA]</scope>
    <source>
        <strain evidence="5">CGMCC 4.7330</strain>
    </source>
</reference>
<keyword evidence="2" id="KW-0472">Membrane</keyword>
<organism evidence="4 5">
    <name type="scientific">Nocardia jiangsuensis</name>
    <dbReference type="NCBI Taxonomy" id="1691563"/>
    <lineage>
        <taxon>Bacteria</taxon>
        <taxon>Bacillati</taxon>
        <taxon>Actinomycetota</taxon>
        <taxon>Actinomycetes</taxon>
        <taxon>Mycobacteriales</taxon>
        <taxon>Nocardiaceae</taxon>
        <taxon>Nocardia</taxon>
    </lineage>
</organism>
<dbReference type="RefSeq" id="WP_378614460.1">
    <property type="nucleotide sequence ID" value="NZ_JBHSAX010000017.1"/>
</dbReference>
<feature type="compositionally biased region" description="Low complexity" evidence="1">
    <location>
        <begin position="81"/>
        <end position="102"/>
    </location>
</feature>
<gene>
    <name evidence="4" type="ORF">ACFO0B_22205</name>
</gene>
<keyword evidence="2" id="KW-1133">Transmembrane helix</keyword>